<dbReference type="EMBL" id="HBUE01262233">
    <property type="protein sequence ID" value="CAG6559667.1"/>
    <property type="molecule type" value="Transcribed_RNA"/>
</dbReference>
<feature type="compositionally biased region" description="Basic and acidic residues" evidence="7">
    <location>
        <begin position="113"/>
        <end position="152"/>
    </location>
</feature>
<evidence type="ECO:0000256" key="5">
    <source>
        <dbReference type="ARBA" id="ARBA00023163"/>
    </source>
</evidence>
<comment type="subcellular location">
    <subcellularLocation>
        <location evidence="1">Nucleus</location>
    </subcellularLocation>
</comment>
<dbReference type="GO" id="GO:0006325">
    <property type="term" value="P:chromatin organization"/>
    <property type="evidence" value="ECO:0007669"/>
    <property type="project" value="UniProtKB-KW"/>
</dbReference>
<evidence type="ECO:0000256" key="4">
    <source>
        <dbReference type="ARBA" id="ARBA00023015"/>
    </source>
</evidence>
<dbReference type="GO" id="GO:0035267">
    <property type="term" value="C:NuA4 histone acetyltransferase complex"/>
    <property type="evidence" value="ECO:0007669"/>
    <property type="project" value="TreeGrafter"/>
</dbReference>
<dbReference type="GO" id="GO:0006357">
    <property type="term" value="P:regulation of transcription by RNA polymerase II"/>
    <property type="evidence" value="ECO:0007669"/>
    <property type="project" value="TreeGrafter"/>
</dbReference>
<evidence type="ECO:0000256" key="3">
    <source>
        <dbReference type="ARBA" id="ARBA00022853"/>
    </source>
</evidence>
<evidence type="ECO:0000256" key="6">
    <source>
        <dbReference type="ARBA" id="ARBA00023242"/>
    </source>
</evidence>
<evidence type="ECO:0000256" key="1">
    <source>
        <dbReference type="ARBA" id="ARBA00004123"/>
    </source>
</evidence>
<reference evidence="8" key="1">
    <citation type="submission" date="2021-05" db="EMBL/GenBank/DDBJ databases">
        <authorList>
            <person name="Alioto T."/>
            <person name="Alioto T."/>
            <person name="Gomez Garrido J."/>
        </authorList>
    </citation>
    <scope>NUCLEOTIDE SEQUENCE</scope>
</reference>
<evidence type="ECO:0000256" key="2">
    <source>
        <dbReference type="ARBA" id="ARBA00007117"/>
    </source>
</evidence>
<dbReference type="EMBL" id="HBUE01108149">
    <property type="protein sequence ID" value="CAG6487838.1"/>
    <property type="molecule type" value="Transcribed_RNA"/>
</dbReference>
<dbReference type="EMBL" id="HBUE01157120">
    <property type="protein sequence ID" value="CAG6508311.1"/>
    <property type="molecule type" value="Transcribed_RNA"/>
</dbReference>
<feature type="region of interest" description="Disordered" evidence="7">
    <location>
        <begin position="77"/>
        <end position="197"/>
    </location>
</feature>
<dbReference type="PANTHER" id="PTHR13581">
    <property type="entry name" value="MRG-BINDING PROTEIN"/>
    <property type="match status" value="1"/>
</dbReference>
<sequence>MATVREKTDNESLEWSPEDEIQLFFAMDGLRPVGINRHFFIACVVERLSKALNREVSSESVWSHLGTMYNLQALDEQDPLPFPNEETDFSLPEAEYPLDKKRKSIEEQQQPADEAKKVEVKPDAAVKVTAKEKEPADKEKDKPAEKEKEVKQNKPAPVDNTPKRPPKRTRGSLSLEPNASSPASTPPNVQSTKRRRI</sequence>
<evidence type="ECO:0000256" key="7">
    <source>
        <dbReference type="SAM" id="MobiDB-lite"/>
    </source>
</evidence>
<dbReference type="AlphaFoldDB" id="A0A8D8C4W1"/>
<dbReference type="Pfam" id="PF07904">
    <property type="entry name" value="Eaf7"/>
    <property type="match status" value="1"/>
</dbReference>
<keyword evidence="6" id="KW-0539">Nucleus</keyword>
<dbReference type="PANTHER" id="PTHR13581:SF5">
    <property type="entry name" value="MRG_MORF4L-BINDING PROTEIN"/>
    <property type="match status" value="1"/>
</dbReference>
<keyword evidence="4" id="KW-0805">Transcription regulation</keyword>
<comment type="similarity">
    <text evidence="2">Belongs to the EAF7 family.</text>
</comment>
<protein>
    <submittedName>
        <fullName evidence="8">MRG/MORF4L-binding protein</fullName>
    </submittedName>
</protein>
<dbReference type="EMBL" id="HBUE01157119">
    <property type="protein sequence ID" value="CAG6508310.1"/>
    <property type="molecule type" value="Transcribed_RNA"/>
</dbReference>
<dbReference type="EMBL" id="HBUE01108150">
    <property type="protein sequence ID" value="CAG6487839.1"/>
    <property type="molecule type" value="Transcribed_RNA"/>
</dbReference>
<proteinExistence type="inferred from homology"/>
<dbReference type="EMBL" id="HBUE01262234">
    <property type="protein sequence ID" value="CAG6559668.1"/>
    <property type="molecule type" value="Transcribed_RNA"/>
</dbReference>
<name>A0A8D8C4W1_CULPI</name>
<organism evidence="8">
    <name type="scientific">Culex pipiens</name>
    <name type="common">House mosquito</name>
    <dbReference type="NCBI Taxonomy" id="7175"/>
    <lineage>
        <taxon>Eukaryota</taxon>
        <taxon>Metazoa</taxon>
        <taxon>Ecdysozoa</taxon>
        <taxon>Arthropoda</taxon>
        <taxon>Hexapoda</taxon>
        <taxon>Insecta</taxon>
        <taxon>Pterygota</taxon>
        <taxon>Neoptera</taxon>
        <taxon>Endopterygota</taxon>
        <taxon>Diptera</taxon>
        <taxon>Nematocera</taxon>
        <taxon>Culicoidea</taxon>
        <taxon>Culicidae</taxon>
        <taxon>Culicinae</taxon>
        <taxon>Culicini</taxon>
        <taxon>Culex</taxon>
        <taxon>Culex</taxon>
    </lineage>
</organism>
<keyword evidence="3" id="KW-0156">Chromatin regulator</keyword>
<feature type="compositionally biased region" description="Low complexity" evidence="7">
    <location>
        <begin position="177"/>
        <end position="188"/>
    </location>
</feature>
<keyword evidence="5" id="KW-0804">Transcription</keyword>
<dbReference type="GO" id="GO:0005634">
    <property type="term" value="C:nucleus"/>
    <property type="evidence" value="ECO:0007669"/>
    <property type="project" value="UniProtKB-SubCell"/>
</dbReference>
<accession>A0A8D8C4W1</accession>
<dbReference type="InterPro" id="IPR012423">
    <property type="entry name" value="Eaf7/MRGBP"/>
</dbReference>
<evidence type="ECO:0000313" key="8">
    <source>
        <dbReference type="EMBL" id="CAG6487839.1"/>
    </source>
</evidence>